<name>A0ABW4RX51_9ACTN</name>
<evidence type="ECO:0000313" key="3">
    <source>
        <dbReference type="Proteomes" id="UP001597326"/>
    </source>
</evidence>
<comment type="caution">
    <text evidence="2">The sequence shown here is derived from an EMBL/GenBank/DDBJ whole genome shotgun (WGS) entry which is preliminary data.</text>
</comment>
<sequence length="42" mass="4490">MANISLVVLVIACVLIALACLAALAALLLPTGWRLRRNQKES</sequence>
<organism evidence="2 3">
    <name type="scientific">Luteococcus peritonei</name>
    <dbReference type="NCBI Taxonomy" id="88874"/>
    <lineage>
        <taxon>Bacteria</taxon>
        <taxon>Bacillati</taxon>
        <taxon>Actinomycetota</taxon>
        <taxon>Actinomycetes</taxon>
        <taxon>Propionibacteriales</taxon>
        <taxon>Propionibacteriaceae</taxon>
        <taxon>Luteococcus</taxon>
    </lineage>
</organism>
<reference evidence="3" key="1">
    <citation type="journal article" date="2019" name="Int. J. Syst. Evol. Microbiol.">
        <title>The Global Catalogue of Microorganisms (GCM) 10K type strain sequencing project: providing services to taxonomists for standard genome sequencing and annotation.</title>
        <authorList>
            <consortium name="The Broad Institute Genomics Platform"/>
            <consortium name="The Broad Institute Genome Sequencing Center for Infectious Disease"/>
            <person name="Wu L."/>
            <person name="Ma J."/>
        </authorList>
    </citation>
    <scope>NUCLEOTIDE SEQUENCE [LARGE SCALE GENOMIC DNA]</scope>
    <source>
        <strain evidence="3">CAIM 431</strain>
    </source>
</reference>
<keyword evidence="1" id="KW-0812">Transmembrane</keyword>
<evidence type="ECO:0000313" key="2">
    <source>
        <dbReference type="EMBL" id="MFD1890892.1"/>
    </source>
</evidence>
<dbReference type="RefSeq" id="WP_343874556.1">
    <property type="nucleotide sequence ID" value="NZ_BAAAIX010000026.1"/>
</dbReference>
<evidence type="ECO:0000256" key="1">
    <source>
        <dbReference type="SAM" id="Phobius"/>
    </source>
</evidence>
<proteinExistence type="predicted"/>
<protein>
    <submittedName>
        <fullName evidence="2">Uncharacterized protein</fullName>
    </submittedName>
</protein>
<keyword evidence="1" id="KW-1133">Transmembrane helix</keyword>
<dbReference type="EMBL" id="JBHUFZ010000028">
    <property type="protein sequence ID" value="MFD1890892.1"/>
    <property type="molecule type" value="Genomic_DNA"/>
</dbReference>
<gene>
    <name evidence="2" type="ORF">ACFSCS_11965</name>
</gene>
<dbReference type="Proteomes" id="UP001597326">
    <property type="component" value="Unassembled WGS sequence"/>
</dbReference>
<feature type="transmembrane region" description="Helical" evidence="1">
    <location>
        <begin position="6"/>
        <end position="29"/>
    </location>
</feature>
<keyword evidence="3" id="KW-1185">Reference proteome</keyword>
<accession>A0ABW4RX51</accession>
<keyword evidence="1" id="KW-0472">Membrane</keyword>